<evidence type="ECO:0000313" key="14">
    <source>
        <dbReference type="Proteomes" id="UP000663887"/>
    </source>
</evidence>
<evidence type="ECO:0000256" key="2">
    <source>
        <dbReference type="ARBA" id="ARBA00022525"/>
    </source>
</evidence>
<comment type="subcellular location">
    <subcellularLocation>
        <location evidence="1">Secreted</location>
    </subcellularLocation>
</comment>
<evidence type="ECO:0000256" key="1">
    <source>
        <dbReference type="ARBA" id="ARBA00004613"/>
    </source>
</evidence>
<dbReference type="Gene3D" id="1.20.120.1750">
    <property type="match status" value="1"/>
</dbReference>
<dbReference type="InterPro" id="IPR036465">
    <property type="entry name" value="vWFA_dom_sf"/>
</dbReference>
<keyword evidence="8" id="KW-0833">Ubl conjugation pathway</keyword>
<evidence type="ECO:0000256" key="5">
    <source>
        <dbReference type="ARBA" id="ARBA00022729"/>
    </source>
</evidence>
<comment type="caution">
    <text evidence="13">The sequence shown here is derived from an EMBL/GenBank/DDBJ whole genome shotgun (WGS) entry which is preliminary data.</text>
</comment>
<keyword evidence="5" id="KW-0732">Signal</keyword>
<evidence type="ECO:0000313" key="13">
    <source>
        <dbReference type="EMBL" id="CAF2261022.1"/>
    </source>
</evidence>
<dbReference type="PROSITE" id="PS51873">
    <property type="entry name" value="TRIAD"/>
    <property type="match status" value="1"/>
</dbReference>
<keyword evidence="6" id="KW-0677">Repeat</keyword>
<dbReference type="Proteomes" id="UP000663887">
    <property type="component" value="Unassembled WGS sequence"/>
</dbReference>
<evidence type="ECO:0000259" key="11">
    <source>
        <dbReference type="PROSITE" id="PS50089"/>
    </source>
</evidence>
<dbReference type="PANTHER" id="PTHR47763:SF1">
    <property type="entry name" value="DUF659 DOMAIN-CONTAINING PROTEIN"/>
    <property type="match status" value="1"/>
</dbReference>
<dbReference type="PANTHER" id="PTHR47763">
    <property type="entry name" value="ALPHA-PROTEIN KINASE VWKA"/>
    <property type="match status" value="1"/>
</dbReference>
<dbReference type="GO" id="GO:0005737">
    <property type="term" value="C:cytoplasm"/>
    <property type="evidence" value="ECO:0007669"/>
    <property type="project" value="TreeGrafter"/>
</dbReference>
<dbReference type="Pfam" id="PF25106">
    <property type="entry name" value="VWA_4"/>
    <property type="match status" value="1"/>
</dbReference>
<accession>A0A817AA72</accession>
<dbReference type="Gene3D" id="3.40.50.410">
    <property type="entry name" value="von Willebrand factor, type A domain"/>
    <property type="match status" value="1"/>
</dbReference>
<evidence type="ECO:0000256" key="9">
    <source>
        <dbReference type="ARBA" id="ARBA00022833"/>
    </source>
</evidence>
<name>A0A817AA72_9BILA</name>
<keyword evidence="2" id="KW-0964">Secreted</keyword>
<dbReference type="GO" id="GO:0004674">
    <property type="term" value="F:protein serine/threonine kinase activity"/>
    <property type="evidence" value="ECO:0007669"/>
    <property type="project" value="TreeGrafter"/>
</dbReference>
<dbReference type="SUPFAM" id="SSF53300">
    <property type="entry name" value="vWA-like"/>
    <property type="match status" value="1"/>
</dbReference>
<evidence type="ECO:0000256" key="4">
    <source>
        <dbReference type="ARBA" id="ARBA00022723"/>
    </source>
</evidence>
<dbReference type="SUPFAM" id="SSF57850">
    <property type="entry name" value="RING/U-box"/>
    <property type="match status" value="1"/>
</dbReference>
<dbReference type="InterPro" id="IPR044066">
    <property type="entry name" value="TRIAD_supradom"/>
</dbReference>
<feature type="domain" description="RING-type" evidence="11">
    <location>
        <begin position="817"/>
        <end position="871"/>
    </location>
</feature>
<feature type="domain" description="RING-type" evidence="12">
    <location>
        <begin position="813"/>
        <end position="1012"/>
    </location>
</feature>
<dbReference type="InterPro" id="IPR056861">
    <property type="entry name" value="HMCN1-like_VWA"/>
</dbReference>
<evidence type="ECO:0000256" key="6">
    <source>
        <dbReference type="ARBA" id="ARBA00022737"/>
    </source>
</evidence>
<evidence type="ECO:0000256" key="7">
    <source>
        <dbReference type="ARBA" id="ARBA00022771"/>
    </source>
</evidence>
<sequence>MSKLLKQSTSSNDVAYRVLFIVDATGSMGAFLNSLIISLYQVGSIMKLATEKKTEIGVLWYRDYDQPVNKVTGFSGYSNDMSKISEFLSTLKPDGGGDEPEATKTALNKALDMNLVDSKTIVFIYADAPPHHSTTGGASRKREEQVIKEKDWIQLCKLYQQTGCRIFSFINQSRFETASFYILLSVYTQSKALFLRLTNVETISKCTINLFLRLCNAEYVPTDLVQCLEFLNITYGSTHQNSSRKYRSKERPLRESSGRCDPCNIDLSAFHNENDACCQNHSYLPGQKSPRATINTVSFNVEPIEFMIVDLRFMLTKFDNDDKYKSDVYEIFKSLMVPQHIVALTYNSILGLLWRSICSKRKDVRRDELVGMLSQTLNTMTTNTNALSKTAAEIVRTWVEESYNSKETILAAIAEVKEQVPALVLTLNRKMSRTELMEITRSCSPQTIRNVMSLLNHLTVITYFGNLPENYLPLNMNDCDLFQFLPHLLTEGLTFSLRPAAIIAMLCILAKNSILEKRAADFLTSIKGKWIDLAQTENYSYSLSKICVQLKEFFTEDEQLFFKKLYIIGGLKINAATRITIEQSFTPTMNTIRHDTKILCRTCNILRSTTLYPDVGTSCCALCLPQNDMQNVPEPCSGEMSHLVQCRKCSCLYAIVQYDKLYASPKCYYCRDLGRDAPYRCCTGCQNKYVHYDSTATKSGEEYTFLCAECQHSENKQAISTSEVSMSALINENKAILFKYLNINVKEDHIDIFSREWSLFKLRDKVELLRTKNVNSIRQSTSSVVLTYKNKLIFKLETVFHQIRSWIRSGKSEMVTCYICCDDVPRDKMNDTCGNKLCHAEACTDCLTKWYEVVQPGSIVLIAHLSCPFCKHAPNGKILKRYNKQACTIVRSDKKNDYDEHWYYGWCLNCYKVKMAQEKVCLADGEIPQLHDFVCDECEAKRKQKSTPIDVKYCPGINQTTKQACGAAISKNGGCNHITCSACNSHWCWLCVKTYERIYEHLTAAHGNFGFEIGANADYEDDYWD</sequence>
<keyword evidence="3" id="KW-0808">Transferase</keyword>
<evidence type="ECO:0000259" key="12">
    <source>
        <dbReference type="PROSITE" id="PS51873"/>
    </source>
</evidence>
<keyword evidence="4" id="KW-0479">Metal-binding</keyword>
<keyword evidence="7 10" id="KW-0863">Zinc-finger</keyword>
<gene>
    <name evidence="13" type="ORF">XDN619_LOCUS36139</name>
</gene>
<evidence type="ECO:0000256" key="10">
    <source>
        <dbReference type="PROSITE-ProRule" id="PRU00175"/>
    </source>
</evidence>
<dbReference type="GO" id="GO:0008270">
    <property type="term" value="F:zinc ion binding"/>
    <property type="evidence" value="ECO:0007669"/>
    <property type="project" value="UniProtKB-KW"/>
</dbReference>
<dbReference type="Pfam" id="PF22191">
    <property type="entry name" value="IBR_1"/>
    <property type="match status" value="1"/>
</dbReference>
<dbReference type="EMBL" id="CAJNRG010018637">
    <property type="protein sequence ID" value="CAF2261022.1"/>
    <property type="molecule type" value="Genomic_DNA"/>
</dbReference>
<reference evidence="13" key="1">
    <citation type="submission" date="2021-02" db="EMBL/GenBank/DDBJ databases">
        <authorList>
            <person name="Nowell W R."/>
        </authorList>
    </citation>
    <scope>NUCLEOTIDE SEQUENCE</scope>
</reference>
<keyword evidence="9" id="KW-0862">Zinc</keyword>
<protein>
    <submittedName>
        <fullName evidence="13">Uncharacterized protein</fullName>
    </submittedName>
</protein>
<dbReference type="AlphaFoldDB" id="A0A817AA72"/>
<dbReference type="InterPro" id="IPR052969">
    <property type="entry name" value="Thr-specific_kinase-like"/>
</dbReference>
<proteinExistence type="predicted"/>
<dbReference type="PROSITE" id="PS50089">
    <property type="entry name" value="ZF_RING_2"/>
    <property type="match status" value="1"/>
</dbReference>
<organism evidence="13 14">
    <name type="scientific">Rotaria magnacalcarata</name>
    <dbReference type="NCBI Taxonomy" id="392030"/>
    <lineage>
        <taxon>Eukaryota</taxon>
        <taxon>Metazoa</taxon>
        <taxon>Spiralia</taxon>
        <taxon>Gnathifera</taxon>
        <taxon>Rotifera</taxon>
        <taxon>Eurotatoria</taxon>
        <taxon>Bdelloidea</taxon>
        <taxon>Philodinida</taxon>
        <taxon>Philodinidae</taxon>
        <taxon>Rotaria</taxon>
    </lineage>
</organism>
<dbReference type="InterPro" id="IPR001841">
    <property type="entry name" value="Znf_RING"/>
</dbReference>
<evidence type="ECO:0000256" key="8">
    <source>
        <dbReference type="ARBA" id="ARBA00022786"/>
    </source>
</evidence>
<evidence type="ECO:0000256" key="3">
    <source>
        <dbReference type="ARBA" id="ARBA00022679"/>
    </source>
</evidence>